<dbReference type="InterPro" id="IPR012703">
    <property type="entry name" value="NH2EtPonate_pyrv_transaminase"/>
</dbReference>
<dbReference type="SUPFAM" id="SSF53383">
    <property type="entry name" value="PLP-dependent transferases"/>
    <property type="match status" value="1"/>
</dbReference>
<accession>X1N9E1</accession>
<dbReference type="NCBIfam" id="NF010006">
    <property type="entry name" value="PRK13479.1"/>
    <property type="match status" value="1"/>
</dbReference>
<evidence type="ECO:0000256" key="4">
    <source>
        <dbReference type="ARBA" id="ARBA00022898"/>
    </source>
</evidence>
<keyword evidence="3" id="KW-0808">Transferase</keyword>
<evidence type="ECO:0000256" key="3">
    <source>
        <dbReference type="ARBA" id="ARBA00022679"/>
    </source>
</evidence>
<dbReference type="AlphaFoldDB" id="X1N9E1"/>
<evidence type="ECO:0000256" key="6">
    <source>
        <dbReference type="ARBA" id="ARBA00044521"/>
    </source>
</evidence>
<gene>
    <name evidence="9" type="ORF">S06H3_42675</name>
</gene>
<evidence type="ECO:0000313" key="9">
    <source>
        <dbReference type="EMBL" id="GAI40627.1"/>
    </source>
</evidence>
<organism evidence="9">
    <name type="scientific">marine sediment metagenome</name>
    <dbReference type="NCBI Taxonomy" id="412755"/>
    <lineage>
        <taxon>unclassified sequences</taxon>
        <taxon>metagenomes</taxon>
        <taxon>ecological metagenomes</taxon>
    </lineage>
</organism>
<name>X1N9E1_9ZZZZ</name>
<dbReference type="InterPro" id="IPR000192">
    <property type="entry name" value="Aminotrans_V_dom"/>
</dbReference>
<dbReference type="PANTHER" id="PTHR42778">
    <property type="entry name" value="2-AMINOETHYLPHOSPHONATE--PYRUVATE TRANSAMINASE"/>
    <property type="match status" value="1"/>
</dbReference>
<dbReference type="InterPro" id="IPR015421">
    <property type="entry name" value="PyrdxlP-dep_Trfase_major"/>
</dbReference>
<evidence type="ECO:0000256" key="7">
    <source>
        <dbReference type="ARBA" id="ARBA00049460"/>
    </source>
</evidence>
<comment type="catalytic activity">
    <reaction evidence="7">
        <text>(2-aminoethyl)phosphonate + pyruvate = phosphonoacetaldehyde + L-alanine</text>
        <dbReference type="Rhea" id="RHEA:17021"/>
        <dbReference type="ChEBI" id="CHEBI:15361"/>
        <dbReference type="ChEBI" id="CHEBI:57418"/>
        <dbReference type="ChEBI" id="CHEBI:57972"/>
        <dbReference type="ChEBI" id="CHEBI:58383"/>
        <dbReference type="EC" id="2.6.1.37"/>
    </reaction>
</comment>
<comment type="caution">
    <text evidence="9">The sequence shown here is derived from an EMBL/GenBank/DDBJ whole genome shotgun (WGS) entry which is preliminary data.</text>
</comment>
<keyword evidence="5" id="KW-0670">Pyruvate</keyword>
<evidence type="ECO:0000256" key="5">
    <source>
        <dbReference type="ARBA" id="ARBA00023317"/>
    </source>
</evidence>
<keyword evidence="4" id="KW-0663">Pyridoxal phosphate</keyword>
<dbReference type="GO" id="GO:0019700">
    <property type="term" value="P:organic phosphonate catabolic process"/>
    <property type="evidence" value="ECO:0007669"/>
    <property type="project" value="InterPro"/>
</dbReference>
<feature type="domain" description="Aminotransferase class V" evidence="8">
    <location>
        <begin position="28"/>
        <end position="234"/>
    </location>
</feature>
<dbReference type="Pfam" id="PF00266">
    <property type="entry name" value="Aminotran_5"/>
    <property type="match status" value="1"/>
</dbReference>
<keyword evidence="2" id="KW-0032">Aminotransferase</keyword>
<evidence type="ECO:0000256" key="2">
    <source>
        <dbReference type="ARBA" id="ARBA00022576"/>
    </source>
</evidence>
<comment type="cofactor">
    <cofactor evidence="1">
        <name>pyridoxal 5'-phosphate</name>
        <dbReference type="ChEBI" id="CHEBI:597326"/>
    </cofactor>
</comment>
<dbReference type="InterPro" id="IPR015424">
    <property type="entry name" value="PyrdxlP-dep_Trfase"/>
</dbReference>
<dbReference type="GO" id="GO:0047304">
    <property type="term" value="F:2-aminoethylphosphonate-pyruvate transaminase activity"/>
    <property type="evidence" value="ECO:0007669"/>
    <property type="project" value="UniProtKB-EC"/>
</dbReference>
<dbReference type="InterPro" id="IPR015422">
    <property type="entry name" value="PyrdxlP-dep_Trfase_small"/>
</dbReference>
<dbReference type="EMBL" id="BARV01026413">
    <property type="protein sequence ID" value="GAI40627.1"/>
    <property type="molecule type" value="Genomic_DNA"/>
</dbReference>
<evidence type="ECO:0000256" key="1">
    <source>
        <dbReference type="ARBA" id="ARBA00001933"/>
    </source>
</evidence>
<dbReference type="HAMAP" id="MF_01376">
    <property type="entry name" value="PhnW_aminotrans_5"/>
    <property type="match status" value="1"/>
</dbReference>
<proteinExistence type="inferred from homology"/>
<sequence length="263" mass="29342">VEAVISSTVPPDGKLLVITNGAYGERIVKMASMLKIATIVVESPENRIPDTLEIEAVLDADSDITNVAVVHCETTTGIINPIKDIGAVVFESGASYFVDAMSSFGAVPIDLDECHIDYIISSANKCIEGVPGFSFVLARLDSFMKTEGYARSLSLDLMDQYNRLEKNGLIRFTPPTHALLAFRQALREFEEEGGVSARSSRYCSNYETLIAGMREMGFKEFLSPEDQGHIITSFYYPEDPRFDFDEFYARLHRRNYIIYSGKI</sequence>
<feature type="non-terminal residue" evidence="9">
    <location>
        <position position="1"/>
    </location>
</feature>
<dbReference type="EC" id="2.6.1.37" evidence="6"/>
<dbReference type="PANTHER" id="PTHR42778:SF1">
    <property type="entry name" value="2-AMINOETHYLPHOSPHONATE--PYRUVATE TRANSAMINASE"/>
    <property type="match status" value="1"/>
</dbReference>
<evidence type="ECO:0000259" key="8">
    <source>
        <dbReference type="Pfam" id="PF00266"/>
    </source>
</evidence>
<protein>
    <recommendedName>
        <fullName evidence="6">2-aminoethylphosphonate--pyruvate transaminase</fullName>
        <ecNumber evidence="6">2.6.1.37</ecNumber>
    </recommendedName>
</protein>
<dbReference type="Gene3D" id="3.90.1150.10">
    <property type="entry name" value="Aspartate Aminotransferase, domain 1"/>
    <property type="match status" value="1"/>
</dbReference>
<feature type="non-terminal residue" evidence="9">
    <location>
        <position position="263"/>
    </location>
</feature>
<dbReference type="Gene3D" id="3.40.640.10">
    <property type="entry name" value="Type I PLP-dependent aspartate aminotransferase-like (Major domain)"/>
    <property type="match status" value="1"/>
</dbReference>
<reference evidence="9" key="1">
    <citation type="journal article" date="2014" name="Front. Microbiol.">
        <title>High frequency of phylogenetically diverse reductive dehalogenase-homologous genes in deep subseafloor sedimentary metagenomes.</title>
        <authorList>
            <person name="Kawai M."/>
            <person name="Futagami T."/>
            <person name="Toyoda A."/>
            <person name="Takaki Y."/>
            <person name="Nishi S."/>
            <person name="Hori S."/>
            <person name="Arai W."/>
            <person name="Tsubouchi T."/>
            <person name="Morono Y."/>
            <person name="Uchiyama I."/>
            <person name="Ito T."/>
            <person name="Fujiyama A."/>
            <person name="Inagaki F."/>
            <person name="Takami H."/>
        </authorList>
    </citation>
    <scope>NUCLEOTIDE SEQUENCE</scope>
    <source>
        <strain evidence="9">Expedition CK06-06</strain>
    </source>
</reference>